<reference evidence="2 3" key="3">
    <citation type="journal article" date="1997" name="Protein Eng.">
        <title>High-resolution crystal structure of M-protease: phylogeny aided analysis of the high-alkaline adaptation mechanism.</title>
        <authorList>
            <person name="Shirai T."/>
            <person name="Suzuki A."/>
            <person name="Yamane T."/>
            <person name="Ashida T."/>
            <person name="Kobayashi T."/>
            <person name="Ito S."/>
        </authorList>
    </citation>
    <scope>NUCLEOTIDE SEQUENCE [LARGE SCALE GENOMIC DNA]</scope>
    <source>
        <strain evidence="2 3">KSM-K16</strain>
    </source>
</reference>
<accession>Q5WE20</accession>
<reference evidence="3" key="4">
    <citation type="submission" date="2003-10" db="EMBL/GenBank/DDBJ databases">
        <title>The complete genome sequence of the alkaliphilic Bacillus clausii KSM-K16.</title>
        <authorList>
            <person name="Takaki Y."/>
            <person name="Kageyama Y."/>
            <person name="Shimamura S."/>
            <person name="Suzuki H."/>
            <person name="Nishi S."/>
            <person name="Hatada Y."/>
            <person name="Kawai S."/>
            <person name="Ito S."/>
            <person name="Horikoshi K."/>
        </authorList>
    </citation>
    <scope>NUCLEOTIDE SEQUENCE [LARGE SCALE GENOMIC DNA]</scope>
    <source>
        <strain evidence="3">KSM-K16</strain>
    </source>
</reference>
<reference evidence="2 3" key="5">
    <citation type="journal article" date="2007" name="Extremophiles">
        <title>Intragenomic diversity of the V1 regions of 16S rRNA genes in high-alkaline protease-producing Bacillus clausii spp.</title>
        <authorList>
            <person name="Kageyama Y."/>
            <person name="Takaki Y."/>
            <person name="Shimamura S."/>
            <person name="Nishi S."/>
            <person name="Nogi Y."/>
            <person name="Uchimura K."/>
            <person name="Kobayashi T."/>
            <person name="Hitomi J."/>
            <person name="Ozaki K."/>
            <person name="Kawai S."/>
            <person name="Ito S."/>
            <person name="Horikoshi K."/>
        </authorList>
    </citation>
    <scope>NUCLEOTIDE SEQUENCE [LARGE SCALE GENOMIC DNA]</scope>
    <source>
        <strain evidence="2 3">KSM-K16</strain>
    </source>
</reference>
<dbReference type="Gene3D" id="1.10.260.40">
    <property type="entry name" value="lambda repressor-like DNA-binding domains"/>
    <property type="match status" value="1"/>
</dbReference>
<dbReference type="HOGENOM" id="CLU_066192_31_3_9"/>
<evidence type="ECO:0000313" key="3">
    <source>
        <dbReference type="Proteomes" id="UP000001168"/>
    </source>
</evidence>
<protein>
    <submittedName>
        <fullName evidence="2">Transcriptional activator</fullName>
    </submittedName>
</protein>
<dbReference type="Proteomes" id="UP000001168">
    <property type="component" value="Chromosome"/>
</dbReference>
<dbReference type="STRING" id="66692.ABC2856"/>
<dbReference type="OrthoDB" id="9804186at2"/>
<dbReference type="InterPro" id="IPR001387">
    <property type="entry name" value="Cro/C1-type_HTH"/>
</dbReference>
<proteinExistence type="predicted"/>
<keyword evidence="3" id="KW-1185">Reference proteome</keyword>
<evidence type="ECO:0000313" key="2">
    <source>
        <dbReference type="EMBL" id="BAD65390.1"/>
    </source>
</evidence>
<dbReference type="Pfam" id="PF13443">
    <property type="entry name" value="HTH_26"/>
    <property type="match status" value="1"/>
</dbReference>
<evidence type="ECO:0000259" key="1">
    <source>
        <dbReference type="Pfam" id="PF13443"/>
    </source>
</evidence>
<dbReference type="SUPFAM" id="SSF47413">
    <property type="entry name" value="lambda repressor-like DNA-binding domains"/>
    <property type="match status" value="1"/>
</dbReference>
<dbReference type="RefSeq" id="WP_011247698.1">
    <property type="nucleotide sequence ID" value="NC_006582.1"/>
</dbReference>
<gene>
    <name evidence="2" type="ordered locus">ABC2856</name>
</gene>
<feature type="domain" description="HTH cro/C1-type" evidence="1">
    <location>
        <begin position="11"/>
        <end position="73"/>
    </location>
</feature>
<sequence>MNQKQLVVRHRLRELMVAHDIPSVQELSRRTGIYYATLLNFYHNKFNTFNNRTIATLCEFFDCRIDELIYLDKKELCGA</sequence>
<reference evidence="2 3" key="1">
    <citation type="journal article" date="1994" name="J. Ferment. Bioeng.">
        <title>Molecular cloning and nucleotide sequence of the gene for an alkaline protease from the alkalophilic Bacillus sp. KSM-K16.</title>
        <authorList>
            <person name="Hakamada Y."/>
            <person name="Kobayashi T."/>
            <person name="Hitomi J."/>
            <person name="Kawai S."/>
            <person name="Ito S."/>
        </authorList>
    </citation>
    <scope>NUCLEOTIDE SEQUENCE [LARGE SCALE GENOMIC DNA]</scope>
    <source>
        <strain evidence="2 3">KSM-K16</strain>
    </source>
</reference>
<dbReference type="InterPro" id="IPR010982">
    <property type="entry name" value="Lambda_DNA-bd_dom_sf"/>
</dbReference>
<dbReference type="KEGG" id="bcl:ABC2856"/>
<name>Q5WE20_SHOC1</name>
<dbReference type="GO" id="GO:0003677">
    <property type="term" value="F:DNA binding"/>
    <property type="evidence" value="ECO:0007669"/>
    <property type="project" value="InterPro"/>
</dbReference>
<reference evidence="2 3" key="2">
    <citation type="journal article" date="1995" name="Appl. Microbiol. Biotechnol.">
        <title>Purification and properties of an alkaline protease from alkalophilic Bacillus sp. KSM-K16.</title>
        <authorList>
            <person name="Kobayashi T."/>
            <person name="Hakamada Y."/>
            <person name="Adachi S."/>
            <person name="Hitomi J."/>
            <person name="Yoshimatsu T."/>
            <person name="Koike K."/>
            <person name="Kawai S."/>
            <person name="Ito S."/>
        </authorList>
    </citation>
    <scope>NUCLEOTIDE SEQUENCE [LARGE SCALE GENOMIC DNA]</scope>
    <source>
        <strain evidence="2 3">KSM-K16</strain>
    </source>
</reference>
<dbReference type="AlphaFoldDB" id="Q5WE20"/>
<organism evidence="2 3">
    <name type="scientific">Shouchella clausii (strain KSM-K16)</name>
    <name type="common">Alkalihalobacillus clausii</name>
    <dbReference type="NCBI Taxonomy" id="66692"/>
    <lineage>
        <taxon>Bacteria</taxon>
        <taxon>Bacillati</taxon>
        <taxon>Bacillota</taxon>
        <taxon>Bacilli</taxon>
        <taxon>Bacillales</taxon>
        <taxon>Bacillaceae</taxon>
        <taxon>Shouchella</taxon>
    </lineage>
</organism>
<dbReference type="EMBL" id="AP006627">
    <property type="protein sequence ID" value="BAD65390.1"/>
    <property type="molecule type" value="Genomic_DNA"/>
</dbReference>